<dbReference type="InterPro" id="IPR011050">
    <property type="entry name" value="Pectin_lyase_fold/virulence"/>
</dbReference>
<dbReference type="InterPro" id="IPR006626">
    <property type="entry name" value="PbH1"/>
</dbReference>
<dbReference type="Gene3D" id="2.160.20.10">
    <property type="entry name" value="Single-stranded right-handed beta-helix, Pectin lyase-like"/>
    <property type="match status" value="1"/>
</dbReference>
<reference evidence="1 2" key="1">
    <citation type="submission" date="2019-11" db="EMBL/GenBank/DDBJ databases">
        <title>Winogradskyella ouciana sp. nov., isolated from the hadal seawater of the Mariana Trench.</title>
        <authorList>
            <person name="Liu R."/>
        </authorList>
    </citation>
    <scope>NUCLEOTIDE SEQUENCE [LARGE SCALE GENOMIC DNA]</scope>
    <source>
        <strain evidence="1 2">ZXX205</strain>
    </source>
</reference>
<protein>
    <recommendedName>
        <fullName evidence="3">Right handed beta helix region</fullName>
    </recommendedName>
</protein>
<dbReference type="RefSeq" id="WP_155088574.1">
    <property type="nucleotide sequence ID" value="NZ_WJYA01000004.1"/>
</dbReference>
<dbReference type="AlphaFoldDB" id="A0A7K1GBV2"/>
<name>A0A7K1GBV2_9FLAO</name>
<evidence type="ECO:0008006" key="3">
    <source>
        <dbReference type="Google" id="ProtNLM"/>
    </source>
</evidence>
<evidence type="ECO:0000313" key="2">
    <source>
        <dbReference type="Proteomes" id="UP000447545"/>
    </source>
</evidence>
<accession>A0A7K1GBV2</accession>
<gene>
    <name evidence="1" type="ORF">F1003_07475</name>
</gene>
<dbReference type="SUPFAM" id="SSF51126">
    <property type="entry name" value="Pectin lyase-like"/>
    <property type="match status" value="1"/>
</dbReference>
<comment type="caution">
    <text evidence="1">The sequence shown here is derived from an EMBL/GenBank/DDBJ whole genome shotgun (WGS) entry which is preliminary data.</text>
</comment>
<sequence length="532" mass="59752">MRHSISLLVLFFTICSFGQKEFHVFPIDGKSIQGSPNGDGSLNNPWDLQTALSQSSERVNGGDIIWLHKGIYTGKFKSTLESTIKGKYISVVAYKNDKVVLNGNVDSNKNYVLEVNGSNVIYKNFEITFLGNFSRSKSVKNFRAVAGLNHMKGEDCKFQKLVIHNVPGSGIGSWKATGGSIIEDCMIFNNGYQGTRGHGVGIYVQNESDKTRIIRNNIIFNNYYKGIEVWSATSGTKREFVKNVSLTDNIIFNNGAPTGRPCSNLIVASGDADGINVAKNIKVKDNVLYHNTDFTDFKNFGYGNSLTLGYTPKALVEDITITDNVIIGRNNALNIMHAKSLVFKNNTVYTGYVHLATSSLPALEMGRLSFNNNRFHTRKTAGLRVLKHKDYKLSDWKTTFGIDENSEWKQLKDFQINPVLKVVELKTKKNHFNVALLQKEGKDVTVDFSEFDIEEGSSYKIYDIENRTVVVKSGEISKDMKVTFPMGLKAFEKPTHNTMATKTSSNFGVFRVEFETPKKKEGFFKRFFGWLF</sequence>
<organism evidence="1 2">
    <name type="scientific">Winogradskyella ouciana</name>
    <dbReference type="NCBI Taxonomy" id="2608631"/>
    <lineage>
        <taxon>Bacteria</taxon>
        <taxon>Pseudomonadati</taxon>
        <taxon>Bacteroidota</taxon>
        <taxon>Flavobacteriia</taxon>
        <taxon>Flavobacteriales</taxon>
        <taxon>Flavobacteriaceae</taxon>
        <taxon>Winogradskyella</taxon>
    </lineage>
</organism>
<keyword evidence="2" id="KW-1185">Reference proteome</keyword>
<dbReference type="InterPro" id="IPR012334">
    <property type="entry name" value="Pectin_lyas_fold"/>
</dbReference>
<dbReference type="SMART" id="SM00710">
    <property type="entry name" value="PbH1"/>
    <property type="match status" value="6"/>
</dbReference>
<dbReference type="Proteomes" id="UP000447545">
    <property type="component" value="Unassembled WGS sequence"/>
</dbReference>
<evidence type="ECO:0000313" key="1">
    <source>
        <dbReference type="EMBL" id="MTE26770.1"/>
    </source>
</evidence>
<proteinExistence type="predicted"/>
<dbReference type="EMBL" id="WJYA01000004">
    <property type="protein sequence ID" value="MTE26770.1"/>
    <property type="molecule type" value="Genomic_DNA"/>
</dbReference>